<dbReference type="InterPro" id="IPR050879">
    <property type="entry name" value="Acyltransferase_3"/>
</dbReference>
<dbReference type="RefSeq" id="WP_279925522.1">
    <property type="nucleotide sequence ID" value="NZ_JARWBG010000001.1"/>
</dbReference>
<keyword evidence="4" id="KW-0808">Transferase</keyword>
<dbReference type="EC" id="2.3.-.-" evidence="4"/>
<name>A0ABT6HF62_9ACTN</name>
<accession>A0ABT6HF62</accession>
<evidence type="ECO:0000313" key="5">
    <source>
        <dbReference type="Proteomes" id="UP001223144"/>
    </source>
</evidence>
<reference evidence="4 5" key="1">
    <citation type="submission" date="2023-04" db="EMBL/GenBank/DDBJ databases">
        <title>Streptomyces chengmaiensis sp. nov. isolated from the stem of mangrove plant in Hainan.</title>
        <authorList>
            <person name="Huang X."/>
            <person name="Zhou S."/>
            <person name="Chu X."/>
            <person name="Xie Y."/>
            <person name="Lin Y."/>
        </authorList>
    </citation>
    <scope>NUCLEOTIDE SEQUENCE [LARGE SCALE GENOMIC DNA]</scope>
    <source>
        <strain evidence="4 5">HNM0663</strain>
    </source>
</reference>
<feature type="transmembrane region" description="Helical" evidence="2">
    <location>
        <begin position="383"/>
        <end position="405"/>
    </location>
</feature>
<dbReference type="PANTHER" id="PTHR23028">
    <property type="entry name" value="ACETYLTRANSFERASE"/>
    <property type="match status" value="1"/>
</dbReference>
<feature type="transmembrane region" description="Helical" evidence="2">
    <location>
        <begin position="286"/>
        <end position="305"/>
    </location>
</feature>
<keyword evidence="2" id="KW-1133">Transmembrane helix</keyword>
<evidence type="ECO:0000259" key="3">
    <source>
        <dbReference type="Pfam" id="PF01757"/>
    </source>
</evidence>
<organism evidence="4 5">
    <name type="scientific">Streptomyces chengmaiensis</name>
    <dbReference type="NCBI Taxonomy" id="3040919"/>
    <lineage>
        <taxon>Bacteria</taxon>
        <taxon>Bacillati</taxon>
        <taxon>Actinomycetota</taxon>
        <taxon>Actinomycetes</taxon>
        <taxon>Kitasatosporales</taxon>
        <taxon>Streptomycetaceae</taxon>
        <taxon>Streptomyces</taxon>
    </lineage>
</organism>
<feature type="transmembrane region" description="Helical" evidence="2">
    <location>
        <begin position="256"/>
        <end position="274"/>
    </location>
</feature>
<feature type="transmembrane region" description="Helical" evidence="2">
    <location>
        <begin position="231"/>
        <end position="249"/>
    </location>
</feature>
<evidence type="ECO:0000256" key="2">
    <source>
        <dbReference type="SAM" id="Phobius"/>
    </source>
</evidence>
<feature type="transmembrane region" description="Helical" evidence="2">
    <location>
        <begin position="172"/>
        <end position="188"/>
    </location>
</feature>
<feature type="transmembrane region" description="Helical" evidence="2">
    <location>
        <begin position="56"/>
        <end position="79"/>
    </location>
</feature>
<dbReference type="Pfam" id="PF01757">
    <property type="entry name" value="Acyl_transf_3"/>
    <property type="match status" value="1"/>
</dbReference>
<dbReference type="EMBL" id="JARWBG010000001">
    <property type="protein sequence ID" value="MDH2387404.1"/>
    <property type="molecule type" value="Genomic_DNA"/>
</dbReference>
<feature type="transmembrane region" description="Helical" evidence="2">
    <location>
        <begin position="354"/>
        <end position="371"/>
    </location>
</feature>
<keyword evidence="4" id="KW-0012">Acyltransferase</keyword>
<dbReference type="InterPro" id="IPR002656">
    <property type="entry name" value="Acyl_transf_3_dom"/>
</dbReference>
<gene>
    <name evidence="4" type="ORF">QCN29_01100</name>
</gene>
<feature type="transmembrane region" description="Helical" evidence="2">
    <location>
        <begin position="195"/>
        <end position="215"/>
    </location>
</feature>
<proteinExistence type="predicted"/>
<evidence type="ECO:0000313" key="4">
    <source>
        <dbReference type="EMBL" id="MDH2387404.1"/>
    </source>
</evidence>
<dbReference type="PANTHER" id="PTHR23028:SF53">
    <property type="entry name" value="ACYL_TRANSF_3 DOMAIN-CONTAINING PROTEIN"/>
    <property type="match status" value="1"/>
</dbReference>
<protein>
    <submittedName>
        <fullName evidence="4">Acyltransferase</fullName>
        <ecNumber evidence="4">2.3.-.-</ecNumber>
    </submittedName>
</protein>
<keyword evidence="2" id="KW-0472">Membrane</keyword>
<feature type="domain" description="Acyltransferase 3" evidence="3">
    <location>
        <begin position="35"/>
        <end position="366"/>
    </location>
</feature>
<dbReference type="Proteomes" id="UP001223144">
    <property type="component" value="Unassembled WGS sequence"/>
</dbReference>
<dbReference type="GO" id="GO:0016746">
    <property type="term" value="F:acyltransferase activity"/>
    <property type="evidence" value="ECO:0007669"/>
    <property type="project" value="UniProtKB-KW"/>
</dbReference>
<comment type="caution">
    <text evidence="4">The sequence shown here is derived from an EMBL/GenBank/DDBJ whole genome shotgun (WGS) entry which is preliminary data.</text>
</comment>
<feature type="region of interest" description="Disordered" evidence="1">
    <location>
        <begin position="1"/>
        <end position="32"/>
    </location>
</feature>
<feature type="transmembrane region" description="Helical" evidence="2">
    <location>
        <begin position="102"/>
        <end position="121"/>
    </location>
</feature>
<feature type="transmembrane region" description="Helical" evidence="2">
    <location>
        <begin position="317"/>
        <end position="334"/>
    </location>
</feature>
<evidence type="ECO:0000256" key="1">
    <source>
        <dbReference type="SAM" id="MobiDB-lite"/>
    </source>
</evidence>
<keyword evidence="5" id="KW-1185">Reference proteome</keyword>
<keyword evidence="2" id="KW-0812">Transmembrane</keyword>
<sequence>MTAPDHMLSSAPPAPRSHRRKTPAPPTGPGTGHITALDGLRGLAVLGVLLFHAGHLGGGFLGVDLFFVLSGFLITGLLLKEARARDGRIDLAAFWGRRARRLLPALAAVIAGTLILAWAFGTPQLQRQALDDAPWVMANLANWHYIADQAGYWQSSQTQVFSHLWSIAVEEQFYLLWPLLLVLLVRFGKGSGERLVAAAALTGALLSLALMIMLVEPVDTTRVYEGTDTRAFSLLLGSLAATAPAVRLVRSLGRRARAWWSPALAGGIAAYWLTADGQDAPGLFHGGLFLHALAAALLIACLAHTPHGPVARALSAAPLRGLGLISYSLYLWHWPVFLLLTEDRLGLTGWSRTAVLLGTSLLAALLTKLLVEDPIRFRARWAHGRTGTAALLAALVALISLWALLPRPQPGADTVDITRLTVTAPR</sequence>